<dbReference type="InterPro" id="IPR051855">
    <property type="entry name" value="eIF2B_beta_subunit"/>
</dbReference>
<evidence type="ECO:0000256" key="1">
    <source>
        <dbReference type="ARBA" id="ARBA00004514"/>
    </source>
</evidence>
<evidence type="ECO:0000256" key="8">
    <source>
        <dbReference type="ARBA" id="ARBA00046432"/>
    </source>
</evidence>
<keyword evidence="11" id="KW-1185">Reference proteome</keyword>
<keyword evidence="3" id="KW-0963">Cytoplasm</keyword>
<dbReference type="PANTHER" id="PTHR45859">
    <property type="entry name" value="TRANSLATION INITIATION FACTOR EIF-2B SUBUNIT BETA"/>
    <property type="match status" value="1"/>
</dbReference>
<evidence type="ECO:0000256" key="7">
    <source>
        <dbReference type="ARBA" id="ARBA00044228"/>
    </source>
</evidence>
<dbReference type="Pfam" id="PF01008">
    <property type="entry name" value="IF-2B"/>
    <property type="match status" value="2"/>
</dbReference>
<dbReference type="InterPro" id="IPR042529">
    <property type="entry name" value="IF_2B-like_C"/>
</dbReference>
<dbReference type="PANTHER" id="PTHR45859:SF1">
    <property type="entry name" value="TRANSLATION INITIATION FACTOR EIF-2B SUBUNIT BETA"/>
    <property type="match status" value="1"/>
</dbReference>
<dbReference type="EMBL" id="JADGJD010000051">
    <property type="protein sequence ID" value="KAJ3055961.1"/>
    <property type="molecule type" value="Genomic_DNA"/>
</dbReference>
<sequence>MSREINIQIDNLITKLHRRQVIGSFNVAIETARVLRNVVSASRWNTVRQLKETVEEVGVRLEAAQPIGKNRSPERDAWSGELAVGNMVKRVLHLIYEEYHALQAELREQNPDGDNDALTDAEQKDELKAAFKQGITEMIDELESSRTTIAATAHDHIHSKYVVLRNCEVNTTAAVLDMLMAAASMLIEVLHYVLSDSEIIMTVGRSRTVELFLKDAAKHRNFQVIVVETAPFYNGQEMAKALGSAGIDTTVISDSAVFAVMSRVNKVILGAHAVTANGGLVAVGGTYNVTAAAKYHATPVVVCSGLYKVCPSYPYDTDIYNLCISPDSVFEFEDDLLDKIDVVNPYFDFISPDKVSLFVTNVGSHPPSFIQRLIQETYITEDSQDIDSM</sequence>
<dbReference type="GO" id="GO:0005851">
    <property type="term" value="C:eukaryotic translation initiation factor 2B complex"/>
    <property type="evidence" value="ECO:0007669"/>
    <property type="project" value="TreeGrafter"/>
</dbReference>
<name>A0AAD5SIU2_9FUNG</name>
<protein>
    <recommendedName>
        <fullName evidence="6">Translation initiation factor eIF2B subunit beta</fullName>
    </recommendedName>
    <alternativeName>
        <fullName evidence="7">eIF2B GDP-GTP exchange factor subunit beta</fullName>
    </alternativeName>
</protein>
<dbReference type="InterPro" id="IPR000649">
    <property type="entry name" value="IF-2B-related"/>
</dbReference>
<comment type="similarity">
    <text evidence="2 9">Belongs to the eIF-2B alpha/beta/delta subunits family.</text>
</comment>
<reference evidence="10" key="1">
    <citation type="submission" date="2020-05" db="EMBL/GenBank/DDBJ databases">
        <title>Phylogenomic resolution of chytrid fungi.</title>
        <authorList>
            <person name="Stajich J.E."/>
            <person name="Amses K."/>
            <person name="Simmons R."/>
            <person name="Seto K."/>
            <person name="Myers J."/>
            <person name="Bonds A."/>
            <person name="Quandt C.A."/>
            <person name="Barry K."/>
            <person name="Liu P."/>
            <person name="Grigoriev I."/>
            <person name="Longcore J.E."/>
            <person name="James T.Y."/>
        </authorList>
    </citation>
    <scope>NUCLEOTIDE SEQUENCE</scope>
    <source>
        <strain evidence="10">JEL0318</strain>
    </source>
</reference>
<dbReference type="GO" id="GO:0005829">
    <property type="term" value="C:cytosol"/>
    <property type="evidence" value="ECO:0007669"/>
    <property type="project" value="UniProtKB-SubCell"/>
</dbReference>
<keyword evidence="5" id="KW-0648">Protein biosynthesis</keyword>
<evidence type="ECO:0000256" key="6">
    <source>
        <dbReference type="ARBA" id="ARBA00044122"/>
    </source>
</evidence>
<comment type="caution">
    <text evidence="10">The sequence shown here is derived from an EMBL/GenBank/DDBJ whole genome shotgun (WGS) entry which is preliminary data.</text>
</comment>
<dbReference type="AlphaFoldDB" id="A0AAD5SIU2"/>
<evidence type="ECO:0000256" key="2">
    <source>
        <dbReference type="ARBA" id="ARBA00007251"/>
    </source>
</evidence>
<dbReference type="GO" id="GO:0005085">
    <property type="term" value="F:guanyl-nucleotide exchange factor activity"/>
    <property type="evidence" value="ECO:0007669"/>
    <property type="project" value="TreeGrafter"/>
</dbReference>
<dbReference type="GO" id="GO:0003743">
    <property type="term" value="F:translation initiation factor activity"/>
    <property type="evidence" value="ECO:0007669"/>
    <property type="project" value="UniProtKB-KW"/>
</dbReference>
<evidence type="ECO:0000313" key="11">
    <source>
        <dbReference type="Proteomes" id="UP001212841"/>
    </source>
</evidence>
<comment type="subcellular location">
    <subcellularLocation>
        <location evidence="1">Cytoplasm</location>
        <location evidence="1">Cytosol</location>
    </subcellularLocation>
</comment>
<comment type="subunit">
    <text evidence="8">Component of the translation initiation factor 2B (eIF2B) complex which is a heterodecamer of two sets of five different subunits: alpha, beta, gamma, delta and epsilon. Subunits alpha, beta and delta comprise a regulatory subcomplex and subunits epsilon and gamma comprise a catalytic subcomplex. Within the complex, the hexameric regulatory complex resides at the center, with the two heterodimeric catalytic subcomplexes bound on opposite sides.</text>
</comment>
<evidence type="ECO:0000256" key="5">
    <source>
        <dbReference type="ARBA" id="ARBA00022917"/>
    </source>
</evidence>
<dbReference type="Proteomes" id="UP001212841">
    <property type="component" value="Unassembled WGS sequence"/>
</dbReference>
<dbReference type="Gene3D" id="3.40.50.10470">
    <property type="entry name" value="Translation initiation factor eif-2b, domain 2"/>
    <property type="match status" value="1"/>
</dbReference>
<keyword evidence="4 10" id="KW-0396">Initiation factor</keyword>
<dbReference type="InterPro" id="IPR037171">
    <property type="entry name" value="NagB/RpiA_transferase-like"/>
</dbReference>
<dbReference type="SUPFAM" id="SSF100950">
    <property type="entry name" value="NagB/RpiA/CoA transferase-like"/>
    <property type="match status" value="1"/>
</dbReference>
<accession>A0AAD5SIU2</accession>
<evidence type="ECO:0000256" key="4">
    <source>
        <dbReference type="ARBA" id="ARBA00022540"/>
    </source>
</evidence>
<gene>
    <name evidence="10" type="primary">EIF2B2</name>
    <name evidence="10" type="ORF">HK097_008570</name>
</gene>
<evidence type="ECO:0000313" key="10">
    <source>
        <dbReference type="EMBL" id="KAJ3055961.1"/>
    </source>
</evidence>
<organism evidence="10 11">
    <name type="scientific">Rhizophlyctis rosea</name>
    <dbReference type="NCBI Taxonomy" id="64517"/>
    <lineage>
        <taxon>Eukaryota</taxon>
        <taxon>Fungi</taxon>
        <taxon>Fungi incertae sedis</taxon>
        <taxon>Chytridiomycota</taxon>
        <taxon>Chytridiomycota incertae sedis</taxon>
        <taxon>Chytridiomycetes</taxon>
        <taxon>Rhizophlyctidales</taxon>
        <taxon>Rhizophlyctidaceae</taxon>
        <taxon>Rhizophlyctis</taxon>
    </lineage>
</organism>
<evidence type="ECO:0000256" key="9">
    <source>
        <dbReference type="RuleBase" id="RU003814"/>
    </source>
</evidence>
<evidence type="ECO:0000256" key="3">
    <source>
        <dbReference type="ARBA" id="ARBA00022490"/>
    </source>
</evidence>
<proteinExistence type="inferred from homology"/>